<dbReference type="InterPro" id="IPR001360">
    <property type="entry name" value="Glyco_hydro_1"/>
</dbReference>
<dbReference type="STRING" id="3914.A0A0L9V6S2"/>
<dbReference type="FunFam" id="3.20.20.80:FF:000020">
    <property type="entry name" value="Beta-glucosidase 12"/>
    <property type="match status" value="2"/>
</dbReference>
<proteinExistence type="inferred from homology"/>
<dbReference type="PRINTS" id="PR00131">
    <property type="entry name" value="GLHYDRLASE1"/>
</dbReference>
<organism evidence="5 6">
    <name type="scientific">Phaseolus angularis</name>
    <name type="common">Azuki bean</name>
    <name type="synonym">Vigna angularis</name>
    <dbReference type="NCBI Taxonomy" id="3914"/>
    <lineage>
        <taxon>Eukaryota</taxon>
        <taxon>Viridiplantae</taxon>
        <taxon>Streptophyta</taxon>
        <taxon>Embryophyta</taxon>
        <taxon>Tracheophyta</taxon>
        <taxon>Spermatophyta</taxon>
        <taxon>Magnoliopsida</taxon>
        <taxon>eudicotyledons</taxon>
        <taxon>Gunneridae</taxon>
        <taxon>Pentapetalae</taxon>
        <taxon>rosids</taxon>
        <taxon>fabids</taxon>
        <taxon>Fabales</taxon>
        <taxon>Fabaceae</taxon>
        <taxon>Papilionoideae</taxon>
        <taxon>50 kb inversion clade</taxon>
        <taxon>NPAAA clade</taxon>
        <taxon>indigoferoid/millettioid clade</taxon>
        <taxon>Phaseoleae</taxon>
        <taxon>Vigna</taxon>
    </lineage>
</organism>
<gene>
    <name evidence="5" type="ORF">LR48_Vigan08g159700</name>
</gene>
<feature type="signal peptide" evidence="4">
    <location>
        <begin position="1"/>
        <end position="28"/>
    </location>
</feature>
<evidence type="ECO:0000256" key="4">
    <source>
        <dbReference type="SAM" id="SignalP"/>
    </source>
</evidence>
<evidence type="ECO:0000256" key="1">
    <source>
        <dbReference type="ARBA" id="ARBA00010838"/>
    </source>
</evidence>
<evidence type="ECO:0000313" key="6">
    <source>
        <dbReference type="Proteomes" id="UP000053144"/>
    </source>
</evidence>
<dbReference type="Proteomes" id="UP000053144">
    <property type="component" value="Chromosome 8"/>
</dbReference>
<keyword evidence="2" id="KW-0378">Hydrolase</keyword>
<dbReference type="PROSITE" id="PS00653">
    <property type="entry name" value="GLYCOSYL_HYDROL_F1_2"/>
    <property type="match status" value="1"/>
</dbReference>
<keyword evidence="3" id="KW-0326">Glycosidase</keyword>
<dbReference type="EMBL" id="CM003378">
    <property type="protein sequence ID" value="KOM50770.1"/>
    <property type="molecule type" value="Genomic_DNA"/>
</dbReference>
<dbReference type="AlphaFoldDB" id="A0A0L9V6S2"/>
<dbReference type="InterPro" id="IPR033132">
    <property type="entry name" value="GH_1_N_CS"/>
</dbReference>
<dbReference type="Gramene" id="KOM50770">
    <property type="protein sequence ID" value="KOM50770"/>
    <property type="gene ID" value="LR48_Vigan08g159700"/>
</dbReference>
<protein>
    <recommendedName>
        <fullName evidence="7">Beta-glucosidase</fullName>
    </recommendedName>
</protein>
<dbReference type="GO" id="GO:0005975">
    <property type="term" value="P:carbohydrate metabolic process"/>
    <property type="evidence" value="ECO:0007669"/>
    <property type="project" value="InterPro"/>
</dbReference>
<dbReference type="InterPro" id="IPR017853">
    <property type="entry name" value="GH"/>
</dbReference>
<sequence length="828" mass="94787">MMALHSDLFPLLCVLSLFVTSFVIVTHSKAISPIHDASFLNRSSFPQGFVFGAASSAYQYEGAAREGGRGPSIWDTFTHKYPQKIKDGSTGDVADDSYHRYKEDIGIMKYMNLDAYRFSISWSRILPKGKLSAGVNHEGINYYNNLINELMANGLQPYVTLFHWDVPQALEDEYGGFLNPHIVDDFRDYAEVCFKEFGDRVKHWITLNEPRSVSKNGYANGRFAPGRCSDWLKLNCTGGDSGIEPYLTSHYQLLAHAAAAKLYKTKYQASQKGLIGVTLNSDWYVPVSKQKSDRDAARRGLDFIFGWFMEPLTKGEYPKSMRSMLGNRLPEFTREESRQLKGSFDFLGLNYYSSFYAAHAPHQLGVRPALQTDSLVNVTNQHNGKLLGPMAASNWLCIYPRGFRRLLLFIKKHYNNPVIYITENGYDEFDDPTLSLEESLLDTYRVDYIYRHLYYLQTAINSFRLDCSVYLRLGRSVVSLTEGEVPAKGIPTPKDDFRDFAELCFKEFGDRVKYWITLNEPSTVALNGYKFGEHAPGRCSGWQKLNCTGGDSGTEPYLVSHNLLLSHAAAANLYKTKYQKSQKGLLGITLNSDWFLPASDDITDRDAALRVLDFRFGWYMDPLTKGEYPTSMRHLVRNRLPRFSKEEAKQLKGSFDFLGLNHYATVYAVNAPDLSGSKPSPLNDRLVNVTNQREGRILCPYAASDWVCIYPRGLLQLLIYIKKNYNNPLIYITENGYDEFNDPTLSLEEKLLDTPRVDYLYRYLYYVKMAIRDGVNVKGYFVWSFLDNMEWAAGYTVRFGFIFVDFEKGLKRYPKVSAQWFKNFLRKS</sequence>
<evidence type="ECO:0000313" key="5">
    <source>
        <dbReference type="EMBL" id="KOM50770.1"/>
    </source>
</evidence>
<dbReference type="Gene3D" id="3.20.20.80">
    <property type="entry name" value="Glycosidases"/>
    <property type="match status" value="2"/>
</dbReference>
<dbReference type="GO" id="GO:0008422">
    <property type="term" value="F:beta-glucosidase activity"/>
    <property type="evidence" value="ECO:0007669"/>
    <property type="project" value="TreeGrafter"/>
</dbReference>
<name>A0A0L9V6S2_PHAAN</name>
<dbReference type="PANTHER" id="PTHR10353:SF240">
    <property type="entry name" value="BETA-GLUCOSIDASE, PUTATIVE-RELATED"/>
    <property type="match status" value="1"/>
</dbReference>
<accession>A0A0L9V6S2</accession>
<dbReference type="Pfam" id="PF00232">
    <property type="entry name" value="Glyco_hydro_1"/>
    <property type="match status" value="2"/>
</dbReference>
<evidence type="ECO:0000256" key="2">
    <source>
        <dbReference type="ARBA" id="ARBA00022801"/>
    </source>
</evidence>
<evidence type="ECO:0008006" key="7">
    <source>
        <dbReference type="Google" id="ProtNLM"/>
    </source>
</evidence>
<dbReference type="PANTHER" id="PTHR10353">
    <property type="entry name" value="GLYCOSYL HYDROLASE"/>
    <property type="match status" value="1"/>
</dbReference>
<dbReference type="OMA" id="RKPHCVD"/>
<keyword evidence="4" id="KW-0732">Signal</keyword>
<dbReference type="SUPFAM" id="SSF51445">
    <property type="entry name" value="(Trans)glycosidases"/>
    <property type="match status" value="2"/>
</dbReference>
<feature type="chain" id="PRO_5005596285" description="Beta-glucosidase" evidence="4">
    <location>
        <begin position="29"/>
        <end position="828"/>
    </location>
</feature>
<evidence type="ECO:0000256" key="3">
    <source>
        <dbReference type="ARBA" id="ARBA00023295"/>
    </source>
</evidence>
<comment type="similarity">
    <text evidence="1">Belongs to the glycosyl hydrolase 1 family.</text>
</comment>
<reference evidence="6" key="1">
    <citation type="journal article" date="2015" name="Proc. Natl. Acad. Sci. U.S.A.">
        <title>Genome sequencing of adzuki bean (Vigna angularis) provides insight into high starch and low fat accumulation and domestication.</title>
        <authorList>
            <person name="Yang K."/>
            <person name="Tian Z."/>
            <person name="Chen C."/>
            <person name="Luo L."/>
            <person name="Zhao B."/>
            <person name="Wang Z."/>
            <person name="Yu L."/>
            <person name="Li Y."/>
            <person name="Sun Y."/>
            <person name="Li W."/>
            <person name="Chen Y."/>
            <person name="Li Y."/>
            <person name="Zhang Y."/>
            <person name="Ai D."/>
            <person name="Zhao J."/>
            <person name="Shang C."/>
            <person name="Ma Y."/>
            <person name="Wu B."/>
            <person name="Wang M."/>
            <person name="Gao L."/>
            <person name="Sun D."/>
            <person name="Zhang P."/>
            <person name="Guo F."/>
            <person name="Wang W."/>
            <person name="Li Y."/>
            <person name="Wang J."/>
            <person name="Varshney R.K."/>
            <person name="Wang J."/>
            <person name="Ling H.Q."/>
            <person name="Wan P."/>
        </authorList>
    </citation>
    <scope>NUCLEOTIDE SEQUENCE</scope>
    <source>
        <strain evidence="6">cv. Jingnong 6</strain>
    </source>
</reference>